<dbReference type="SUPFAM" id="SSF57903">
    <property type="entry name" value="FYVE/PHD zinc finger"/>
    <property type="match status" value="4"/>
</dbReference>
<evidence type="ECO:0000256" key="2">
    <source>
        <dbReference type="ARBA" id="ARBA00022771"/>
    </source>
</evidence>
<dbReference type="VEuPathDB" id="PiroplasmaDB:BmR1_04g06365"/>
<reference evidence="11 12" key="3">
    <citation type="journal article" date="2016" name="Sci. Rep.">
        <title>Genome-wide diversity and gene expression profiling of Babesia microti isolates identify polymorphic genes that mediate host-pathogen interactions.</title>
        <authorList>
            <person name="Silva J.C."/>
            <person name="Cornillot E."/>
            <person name="McCracken C."/>
            <person name="Usmani-Brown S."/>
            <person name="Dwivedi A."/>
            <person name="Ifeonu O.O."/>
            <person name="Crabtree J."/>
            <person name="Gotia H.T."/>
            <person name="Virji A.Z."/>
            <person name="Reynes C."/>
            <person name="Colinge J."/>
            <person name="Kumar V."/>
            <person name="Lawres L."/>
            <person name="Pazzi J.E."/>
            <person name="Pablo J.V."/>
            <person name="Hung C."/>
            <person name="Brancato J."/>
            <person name="Kumari P."/>
            <person name="Orvis J."/>
            <person name="Tretina K."/>
            <person name="Chibucos M."/>
            <person name="Ott S."/>
            <person name="Sadzewicz L."/>
            <person name="Sengamalay N."/>
            <person name="Shetty A.C."/>
            <person name="Su Q."/>
            <person name="Tallon L."/>
            <person name="Fraser C.M."/>
            <person name="Frutos R."/>
            <person name="Molina D.M."/>
            <person name="Krause P.J."/>
            <person name="Ben Mamoun C."/>
        </authorList>
    </citation>
    <scope>NUCLEOTIDE SEQUENCE [LARGE SCALE GENOMIC DNA]</scope>
    <source>
        <strain evidence="11 12">RI</strain>
    </source>
</reference>
<dbReference type="InterPro" id="IPR001650">
    <property type="entry name" value="Helicase_C-like"/>
</dbReference>
<dbReference type="InterPro" id="IPR014001">
    <property type="entry name" value="Helicase_ATP-bd"/>
</dbReference>
<dbReference type="InterPro" id="IPR019787">
    <property type="entry name" value="Znf_PHD-finger"/>
</dbReference>
<feature type="domain" description="RING-type" evidence="8">
    <location>
        <begin position="74"/>
        <end position="117"/>
    </location>
</feature>
<reference evidence="11 12" key="1">
    <citation type="journal article" date="2012" name="Nucleic Acids Res.">
        <title>Sequencing of the smallest Apicomplexan genome from the human pathogen Babesia microti.</title>
        <authorList>
            <person name="Cornillot E."/>
            <person name="Hadj-Kaddour K."/>
            <person name="Dassouli A."/>
            <person name="Noel B."/>
            <person name="Ranwez V."/>
            <person name="Vacherie B."/>
            <person name="Augagneur Y."/>
            <person name="Bres V."/>
            <person name="Duclos A."/>
            <person name="Randazzo S."/>
            <person name="Carcy B."/>
            <person name="Debierre-Grockiego F."/>
            <person name="Delbecq S."/>
            <person name="Moubri-Menage K."/>
            <person name="Shams-Eldin H."/>
            <person name="Usmani-Brown S."/>
            <person name="Bringaud F."/>
            <person name="Wincker P."/>
            <person name="Vivares C.P."/>
            <person name="Schwarz R.T."/>
            <person name="Schetters T.P."/>
            <person name="Krause P.J."/>
            <person name="Gorenflot A."/>
            <person name="Berry V."/>
            <person name="Barbe V."/>
            <person name="Ben Mamoun C."/>
        </authorList>
    </citation>
    <scope>NUCLEOTIDE SEQUENCE [LARGE SCALE GENOMIC DNA]</scope>
    <source>
        <strain evidence="11 12">RI</strain>
    </source>
</reference>
<keyword evidence="4" id="KW-0862">Zinc</keyword>
<dbReference type="InterPro" id="IPR013083">
    <property type="entry name" value="Znf_RING/FYVE/PHD"/>
</dbReference>
<evidence type="ECO:0000256" key="1">
    <source>
        <dbReference type="ARBA" id="ARBA00022723"/>
    </source>
</evidence>
<organism evidence="11 12">
    <name type="scientific">Babesia microti (strain RI)</name>
    <dbReference type="NCBI Taxonomy" id="1133968"/>
    <lineage>
        <taxon>Eukaryota</taxon>
        <taxon>Sar</taxon>
        <taxon>Alveolata</taxon>
        <taxon>Apicomplexa</taxon>
        <taxon>Aconoidasida</taxon>
        <taxon>Piroplasmida</taxon>
        <taxon>Babesiidae</taxon>
        <taxon>Babesia</taxon>
    </lineage>
</organism>
<evidence type="ECO:0000259" key="8">
    <source>
        <dbReference type="PROSITE" id="PS50089"/>
    </source>
</evidence>
<dbReference type="CDD" id="cd17919">
    <property type="entry name" value="DEXHc_Snf"/>
    <property type="match status" value="1"/>
</dbReference>
<dbReference type="InterPro" id="IPR019786">
    <property type="entry name" value="Zinc_finger_PHD-type_CS"/>
</dbReference>
<feature type="region of interest" description="Disordered" evidence="6">
    <location>
        <begin position="1365"/>
        <end position="1398"/>
    </location>
</feature>
<feature type="domain" description="PHD-type" evidence="7">
    <location>
        <begin position="71"/>
        <end position="119"/>
    </location>
</feature>
<dbReference type="CDD" id="cd15489">
    <property type="entry name" value="PHD_SF"/>
    <property type="match status" value="1"/>
</dbReference>
<evidence type="ECO:0000259" key="9">
    <source>
        <dbReference type="PROSITE" id="PS51192"/>
    </source>
</evidence>
<dbReference type="PROSITE" id="PS51194">
    <property type="entry name" value="HELICASE_CTER"/>
    <property type="match status" value="1"/>
</dbReference>
<dbReference type="KEGG" id="bmic:BmR1_04g06365"/>
<dbReference type="PROSITE" id="PS50016">
    <property type="entry name" value="ZF_PHD_2"/>
    <property type="match status" value="3"/>
</dbReference>
<dbReference type="Gene3D" id="3.40.50.300">
    <property type="entry name" value="P-loop containing nucleotide triphosphate hydrolases"/>
    <property type="match status" value="1"/>
</dbReference>
<feature type="compositionally biased region" description="Acidic residues" evidence="6">
    <location>
        <begin position="767"/>
        <end position="777"/>
    </location>
</feature>
<evidence type="ECO:0000313" key="11">
    <source>
        <dbReference type="EMBL" id="SIO73648.1"/>
    </source>
</evidence>
<dbReference type="SUPFAM" id="SSF52540">
    <property type="entry name" value="P-loop containing nucleoside triphosphate hydrolases"/>
    <property type="match status" value="2"/>
</dbReference>
<evidence type="ECO:0000256" key="6">
    <source>
        <dbReference type="SAM" id="MobiDB-lite"/>
    </source>
</evidence>
<dbReference type="Gene3D" id="3.30.40.10">
    <property type="entry name" value="Zinc/RING finger domain, C3HC4 (zinc finger)"/>
    <property type="match status" value="4"/>
</dbReference>
<evidence type="ECO:0000256" key="4">
    <source>
        <dbReference type="ARBA" id="ARBA00022833"/>
    </source>
</evidence>
<keyword evidence="3 11" id="KW-0378">Hydrolase</keyword>
<name>A0A1N6LXP4_BABMR</name>
<dbReference type="Pfam" id="PF00628">
    <property type="entry name" value="PHD"/>
    <property type="match status" value="1"/>
</dbReference>
<dbReference type="SMART" id="SM00490">
    <property type="entry name" value="HELICc"/>
    <property type="match status" value="1"/>
</dbReference>
<feature type="compositionally biased region" description="Low complexity" evidence="6">
    <location>
        <begin position="1381"/>
        <end position="1395"/>
    </location>
</feature>
<feature type="domain" description="PHD-type" evidence="7">
    <location>
        <begin position="5"/>
        <end position="62"/>
    </location>
</feature>
<reference evidence="11 12" key="2">
    <citation type="journal article" date="2013" name="PLoS ONE">
        <title>Whole genome mapping and re-organization of the nuclear and mitochondrial genomes of Babesia microti isolates.</title>
        <authorList>
            <person name="Cornillot E."/>
            <person name="Dassouli A."/>
            <person name="Garg A."/>
            <person name="Pachikara N."/>
            <person name="Randazzo S."/>
            <person name="Depoix D."/>
            <person name="Carcy B."/>
            <person name="Delbecq S."/>
            <person name="Frutos R."/>
            <person name="Silva J.C."/>
            <person name="Sutton R."/>
            <person name="Krause P.J."/>
            <person name="Mamoun C.B."/>
        </authorList>
    </citation>
    <scope>NUCLEOTIDE SEQUENCE [LARGE SCALE GENOMIC DNA]</scope>
    <source>
        <strain evidence="11 12">RI</strain>
    </source>
</reference>
<sequence>MRPRNHWCKLCQDDFVPSDDIVKCVECPKRFHKECLQYETAEYGDLSSIDFNNYQCPDCQKYCEEIAIENDDRCKICKEINEETLLLCDGCPNSYHLSCLALETEPDADNWYCPMCKPEDHKGHEIRRLNRRPRTESTTDHVNSTTCYVCQRHGKLLGCDFCSNSFHHSCLLDFEFDFSGDVWECPCCKGEDPLLNQAHKRWTRQQMEEVIAQRKKLIMLWRPKINRYRTRFLLAHKNYLVPFVTSKVLNNLSRNLVVESGHSRKKLKLTRDIRNVLEQLEEEGKYEARKFVQKTLKSVYYPSGRKMEGRPLREGVVLKPHQKDGVKWLLKSFLNGGAILADEMGLGKTIQTLCFLSYLNSIKIGGPHLIVVPLSTVGNWLREAHRFTPHLSCIKICGSRTERLHAMEDRLSCRGLYDLYITTYETIKNEESFFVETIPHWQCLVLDEAHRIKNHSNASRHSMDRIASNMRLLLTGTPLQNNALELFTLINFMFPDIFKDSEIMEQAFKPYSKGKDLGIDSFFGTEELDSIRLLLSKIMLRRLKEHAISLPKKIFNDVWLPLSGTAAFWYKSLIEARESSQDNMSVRKLLGLVIKMRIICGHPRGIVSRSSQFDKLCSYFAVDAENPDPNHIDDKFLGHAKSLQDISGEAHIAASSKLIFLDKLLLQLHYENCAFAPGYKAMVTNHLRETLKHKSKSPSKMTLQQIKSVQPGYIVEPRPTSDKKSMFVESMRPSEYTVQCPYTGINNELNDINMDFELERQFSDSDEHTDDEAESYVEESPNKKNVNAENSSDNKLGTIGITNNTSSDVDNAAKEVREDPMNFEGESPKKRLDKKPSMHKMLIFTQFQLVLDELERYCKYRGWKYMRLDGSTNKLIRELDIREFNSNDSPYFIYLISTRAGGLGINLTSANHVVLYDEDWNPFVDLQAIDRAHRIGQKRNVHIWKLITEWTVEERMAIRRDQKLKLDKLIMRSEGDLVDSNDAPQDSLSPAEIIKMLMHGRMAIMNMEPEDISNLSLDKCMSRERRKPNILEETLNDETIETTIESGMLVDKEIIVTSAIQEEEGIVSDPLSLEEKPEEQIAGPPEGFTESNRDEFITQLKDAGFLWRSERDRKKPALMYVPESWNKKSEAKTLKHEPRCFTCGQPKNYKCKYTDKNGESIEIDYGELFHCYRCPRSYHKICENLPELNRKTWSCRWHECCLCFRKSSQCGNLLIHCSSCPTSFCYDCFPPDYKRHYVDDAYYRQLNHRGLAANQQNWIFFFCSKCKAFQEQRKKRRISKVEKEKRSNQQKELRLKLKSSKISDKDMILHKKTIDDMDAKLEDELRNGYQALFPKDFVDELQRRIDRDRQLLRTNEADLSYKNTKVDGQESKAGVELDNNSLSPSTVPTDTSSSVNDAGATEVNKKKVRKATTFSNSRLPGKMLSLCDNCRMFGHNVPKYPSECMFPQEFGKSPVEVTKNGKIPGKKLVRATCSKCNSIHLGKAAHSRKHCKLLSNDEIKEYDKRREGQRKIILELGKQEPLKCPSSLETLSLGSFKSLYTNLLNKADNVMEVCIVNAGMGKTLGERKAKKKPESVKAEGESDSIVKREIGDYSGTETSVISSFANAMLNNDMSGKFTNLNSSLRPMHPKLLTSFSTISSLQNH</sequence>
<dbReference type="InterPro" id="IPR011011">
    <property type="entry name" value="Znf_FYVE_PHD"/>
</dbReference>
<dbReference type="Gene3D" id="3.40.50.10810">
    <property type="entry name" value="Tandem AAA-ATPase domain"/>
    <property type="match status" value="1"/>
</dbReference>
<gene>
    <name evidence="11" type="ORF">BmR1_04g06365</name>
</gene>
<accession>A0A1N6LXP4</accession>
<feature type="compositionally biased region" description="Polar residues" evidence="6">
    <location>
        <begin position="783"/>
        <end position="809"/>
    </location>
</feature>
<keyword evidence="12" id="KW-1185">Reference proteome</keyword>
<dbReference type="InterPro" id="IPR049730">
    <property type="entry name" value="SNF2/RAD54-like_C"/>
</dbReference>
<dbReference type="EC" id="3.6.4.-" evidence="11"/>
<dbReference type="Pfam" id="PF00176">
    <property type="entry name" value="SNF2-rel_dom"/>
    <property type="match status" value="1"/>
</dbReference>
<dbReference type="PANTHER" id="PTHR10799">
    <property type="entry name" value="SNF2/RAD54 HELICASE FAMILY"/>
    <property type="match status" value="1"/>
</dbReference>
<dbReference type="PROSITE" id="PS51192">
    <property type="entry name" value="HELICASE_ATP_BIND_1"/>
    <property type="match status" value="1"/>
</dbReference>
<dbReference type="PROSITE" id="PS01359">
    <property type="entry name" value="ZF_PHD_1"/>
    <property type="match status" value="3"/>
</dbReference>
<evidence type="ECO:0000313" key="12">
    <source>
        <dbReference type="Proteomes" id="UP000002899"/>
    </source>
</evidence>
<proteinExistence type="predicted"/>
<feature type="domain" description="Helicase C-terminal" evidence="10">
    <location>
        <begin position="808"/>
        <end position="989"/>
    </location>
</feature>
<feature type="region of interest" description="Disordered" evidence="6">
    <location>
        <begin position="763"/>
        <end position="809"/>
    </location>
</feature>
<feature type="domain" description="PHD-type" evidence="7">
    <location>
        <begin position="144"/>
        <end position="191"/>
    </location>
</feature>
<dbReference type="GeneID" id="24425917"/>
<evidence type="ECO:0000256" key="5">
    <source>
        <dbReference type="PROSITE-ProRule" id="PRU00175"/>
    </source>
</evidence>
<keyword evidence="2 5" id="KW-0863">Zinc-finger</keyword>
<dbReference type="SMART" id="SM00249">
    <property type="entry name" value="PHD"/>
    <property type="match status" value="5"/>
</dbReference>
<dbReference type="Proteomes" id="UP000002899">
    <property type="component" value="Chromosome IV"/>
</dbReference>
<evidence type="ECO:0000256" key="3">
    <source>
        <dbReference type="ARBA" id="ARBA00022801"/>
    </source>
</evidence>
<dbReference type="InterPro" id="IPR001965">
    <property type="entry name" value="Znf_PHD"/>
</dbReference>
<dbReference type="GO" id="GO:0005524">
    <property type="term" value="F:ATP binding"/>
    <property type="evidence" value="ECO:0007669"/>
    <property type="project" value="InterPro"/>
</dbReference>
<feature type="compositionally biased region" description="Basic and acidic residues" evidence="6">
    <location>
        <begin position="1365"/>
        <end position="1375"/>
    </location>
</feature>
<feature type="domain" description="RING-type" evidence="8">
    <location>
        <begin position="8"/>
        <end position="60"/>
    </location>
</feature>
<dbReference type="SMART" id="SM00184">
    <property type="entry name" value="RING"/>
    <property type="match status" value="3"/>
</dbReference>
<feature type="domain" description="Helicase ATP-binding" evidence="9">
    <location>
        <begin position="329"/>
        <end position="496"/>
    </location>
</feature>
<protein>
    <submittedName>
        <fullName evidence="11">SNF2 family N-terminal domain</fullName>
        <ecNumber evidence="11">3.6.4.-</ecNumber>
    </submittedName>
</protein>
<dbReference type="SMART" id="SM00487">
    <property type="entry name" value="DEXDc"/>
    <property type="match status" value="1"/>
</dbReference>
<dbReference type="CDD" id="cd18793">
    <property type="entry name" value="SF2_C_SNF"/>
    <property type="match status" value="1"/>
</dbReference>
<dbReference type="InterPro" id="IPR000330">
    <property type="entry name" value="SNF2_N"/>
</dbReference>
<dbReference type="GO" id="GO:0016787">
    <property type="term" value="F:hydrolase activity"/>
    <property type="evidence" value="ECO:0007669"/>
    <property type="project" value="UniProtKB-KW"/>
</dbReference>
<evidence type="ECO:0000259" key="10">
    <source>
        <dbReference type="PROSITE" id="PS51194"/>
    </source>
</evidence>
<dbReference type="EMBL" id="LN871599">
    <property type="protein sequence ID" value="SIO73648.1"/>
    <property type="molecule type" value="Genomic_DNA"/>
</dbReference>
<dbReference type="OrthoDB" id="448448at2759"/>
<dbReference type="RefSeq" id="XP_021337726.1">
    <property type="nucleotide sequence ID" value="XM_021482503.1"/>
</dbReference>
<dbReference type="PROSITE" id="PS50089">
    <property type="entry name" value="ZF_RING_2"/>
    <property type="match status" value="2"/>
</dbReference>
<dbReference type="InterPro" id="IPR038718">
    <property type="entry name" value="SNF2-like_sf"/>
</dbReference>
<dbReference type="InterPro" id="IPR027417">
    <property type="entry name" value="P-loop_NTPase"/>
</dbReference>
<dbReference type="Pfam" id="PF00271">
    <property type="entry name" value="Helicase_C"/>
    <property type="match status" value="1"/>
</dbReference>
<dbReference type="GO" id="GO:0008270">
    <property type="term" value="F:zinc ion binding"/>
    <property type="evidence" value="ECO:0007669"/>
    <property type="project" value="UniProtKB-KW"/>
</dbReference>
<keyword evidence="1" id="KW-0479">Metal-binding</keyword>
<dbReference type="InterPro" id="IPR001841">
    <property type="entry name" value="Znf_RING"/>
</dbReference>
<evidence type="ECO:0000259" key="7">
    <source>
        <dbReference type="PROSITE" id="PS50016"/>
    </source>
</evidence>